<proteinExistence type="predicted"/>
<gene>
    <name evidence="2" type="ORF">JOE57_000089</name>
</gene>
<feature type="transmembrane region" description="Helical" evidence="1">
    <location>
        <begin position="7"/>
        <end position="28"/>
    </location>
</feature>
<dbReference type="PANTHER" id="PTHR35335:SF1">
    <property type="entry name" value="UPF0716 PROTEIN FXSA"/>
    <property type="match status" value="1"/>
</dbReference>
<dbReference type="Pfam" id="PF04186">
    <property type="entry name" value="FxsA"/>
    <property type="match status" value="1"/>
</dbReference>
<keyword evidence="1" id="KW-1133">Transmembrane helix</keyword>
<evidence type="ECO:0000313" key="2">
    <source>
        <dbReference type="EMBL" id="MBM7797168.1"/>
    </source>
</evidence>
<evidence type="ECO:0000256" key="1">
    <source>
        <dbReference type="SAM" id="Phobius"/>
    </source>
</evidence>
<protein>
    <submittedName>
        <fullName evidence="2">UPF0716 protein FxsA</fullName>
    </submittedName>
</protein>
<reference evidence="2 3" key="1">
    <citation type="submission" date="2021-01" db="EMBL/GenBank/DDBJ databases">
        <title>Sequencing the genomes of 1000 actinobacteria strains.</title>
        <authorList>
            <person name="Klenk H.-P."/>
        </authorList>
    </citation>
    <scope>NUCLEOTIDE SEQUENCE [LARGE SCALE GENOMIC DNA]</scope>
    <source>
        <strain evidence="2 3">DSM 18662</strain>
    </source>
</reference>
<dbReference type="EMBL" id="JAFBCF010000001">
    <property type="protein sequence ID" value="MBM7797168.1"/>
    <property type="molecule type" value="Genomic_DNA"/>
</dbReference>
<feature type="transmembrane region" description="Helical" evidence="1">
    <location>
        <begin position="83"/>
        <end position="108"/>
    </location>
</feature>
<sequence>MRLRRGWPLMLFMALVVAVPIFEVWLLIQVGHQIGVLPTIAILVAEAILGGWLLKREGGKAWKALNDALGTGRMPSGEMTNAALVLVGGVLLMLPGFASDLIGFFFLLPFTRPWARRIVGFFVARRVQSLGVNVPVMRARLRHEDLIEGEVVDATKRQRRDDTVISGEIE</sequence>
<dbReference type="NCBIfam" id="NF008528">
    <property type="entry name" value="PRK11463.1-2"/>
    <property type="match status" value="1"/>
</dbReference>
<organism evidence="2 3">
    <name type="scientific">Microlunatus panaciterrae</name>
    <dbReference type="NCBI Taxonomy" id="400768"/>
    <lineage>
        <taxon>Bacteria</taxon>
        <taxon>Bacillati</taxon>
        <taxon>Actinomycetota</taxon>
        <taxon>Actinomycetes</taxon>
        <taxon>Propionibacteriales</taxon>
        <taxon>Propionibacteriaceae</taxon>
        <taxon>Microlunatus</taxon>
    </lineage>
</organism>
<dbReference type="PANTHER" id="PTHR35335">
    <property type="entry name" value="UPF0716 PROTEIN FXSA"/>
    <property type="match status" value="1"/>
</dbReference>
<name>A0ABS2REL1_9ACTN</name>
<keyword evidence="1" id="KW-0812">Transmembrane</keyword>
<accession>A0ABS2REL1</accession>
<dbReference type="Proteomes" id="UP000704762">
    <property type="component" value="Unassembled WGS sequence"/>
</dbReference>
<keyword evidence="1" id="KW-0472">Membrane</keyword>
<keyword evidence="3" id="KW-1185">Reference proteome</keyword>
<evidence type="ECO:0000313" key="3">
    <source>
        <dbReference type="Proteomes" id="UP000704762"/>
    </source>
</evidence>
<comment type="caution">
    <text evidence="2">The sequence shown here is derived from an EMBL/GenBank/DDBJ whole genome shotgun (WGS) entry which is preliminary data.</text>
</comment>
<dbReference type="InterPro" id="IPR007313">
    <property type="entry name" value="FxsA"/>
</dbReference>
<feature type="transmembrane region" description="Helical" evidence="1">
    <location>
        <begin position="34"/>
        <end position="54"/>
    </location>
</feature>